<keyword evidence="1" id="KW-0812">Transmembrane</keyword>
<dbReference type="OrthoDB" id="1491247at2"/>
<feature type="transmembrane region" description="Helical" evidence="1">
    <location>
        <begin position="50"/>
        <end position="71"/>
    </location>
</feature>
<feature type="transmembrane region" description="Helical" evidence="1">
    <location>
        <begin position="184"/>
        <end position="202"/>
    </location>
</feature>
<sequence>MSAWRHLQKSKDQLAIFLSYLLACLAWSLWQFELNFLVGWKGMHWLHVPFYTTPIICGIIAATYMLPLFIWGKKVPTYKYWAIFLVLWGSSWGSYSLAYLAFANLYSKIHFGDTGFMVGSALFLLVFLESFVFWAARAFVGRSPSFHILSLAFMFIMCVPLSLITIDFFPAFGGGQNFIDAVKMGYPIFWVCLQLGLLSYAIHRRMV</sequence>
<dbReference type="STRING" id="984262.SGRA_1429"/>
<accession>H6L7U3</accession>
<dbReference type="AlphaFoldDB" id="H6L7U3"/>
<keyword evidence="1" id="KW-0472">Membrane</keyword>
<dbReference type="RefSeq" id="WP_015691801.1">
    <property type="nucleotide sequence ID" value="NC_016940.1"/>
</dbReference>
<feature type="transmembrane region" description="Helical" evidence="1">
    <location>
        <begin position="12"/>
        <end position="30"/>
    </location>
</feature>
<dbReference type="EMBL" id="CP002831">
    <property type="protein sequence ID" value="AFC24164.1"/>
    <property type="molecule type" value="Genomic_DNA"/>
</dbReference>
<dbReference type="HOGENOM" id="CLU_1325567_0_0_10"/>
<name>H6L7U3_SAPGL</name>
<keyword evidence="1" id="KW-1133">Transmembrane helix</keyword>
<proteinExistence type="predicted"/>
<dbReference type="KEGG" id="sgn:SGRA_1429"/>
<feature type="transmembrane region" description="Helical" evidence="1">
    <location>
        <begin position="114"/>
        <end position="136"/>
    </location>
</feature>
<protein>
    <submittedName>
        <fullName evidence="2">Uncharacterized protein</fullName>
    </submittedName>
</protein>
<feature type="transmembrane region" description="Helical" evidence="1">
    <location>
        <begin position="80"/>
        <end position="102"/>
    </location>
</feature>
<evidence type="ECO:0000256" key="1">
    <source>
        <dbReference type="SAM" id="Phobius"/>
    </source>
</evidence>
<reference evidence="2 3" key="1">
    <citation type="journal article" date="2012" name="Stand. Genomic Sci.">
        <title>Complete genome sequencing and analysis of Saprospira grandis str. Lewin, a predatory marine bacterium.</title>
        <authorList>
            <person name="Saw J.H."/>
            <person name="Yuryev A."/>
            <person name="Kanbe M."/>
            <person name="Hou S."/>
            <person name="Young A.G."/>
            <person name="Aizawa S."/>
            <person name="Alam M."/>
        </authorList>
    </citation>
    <scope>NUCLEOTIDE SEQUENCE [LARGE SCALE GENOMIC DNA]</scope>
    <source>
        <strain evidence="2 3">Lewin</strain>
    </source>
</reference>
<evidence type="ECO:0000313" key="2">
    <source>
        <dbReference type="EMBL" id="AFC24164.1"/>
    </source>
</evidence>
<dbReference type="Proteomes" id="UP000007519">
    <property type="component" value="Chromosome"/>
</dbReference>
<evidence type="ECO:0000313" key="3">
    <source>
        <dbReference type="Proteomes" id="UP000007519"/>
    </source>
</evidence>
<organism evidence="2 3">
    <name type="scientific">Saprospira grandis (strain Lewin)</name>
    <dbReference type="NCBI Taxonomy" id="984262"/>
    <lineage>
        <taxon>Bacteria</taxon>
        <taxon>Pseudomonadati</taxon>
        <taxon>Bacteroidota</taxon>
        <taxon>Saprospiria</taxon>
        <taxon>Saprospirales</taxon>
        <taxon>Saprospiraceae</taxon>
        <taxon>Saprospira</taxon>
    </lineage>
</organism>
<keyword evidence="3" id="KW-1185">Reference proteome</keyword>
<gene>
    <name evidence="2" type="ordered locus">SGRA_1429</name>
</gene>
<feature type="transmembrane region" description="Helical" evidence="1">
    <location>
        <begin position="148"/>
        <end position="172"/>
    </location>
</feature>